<dbReference type="EMBL" id="SMLW01000321">
    <property type="protein sequence ID" value="MTI23873.1"/>
    <property type="molecule type" value="Genomic_DNA"/>
</dbReference>
<dbReference type="Pfam" id="PF13715">
    <property type="entry name" value="CarbopepD_reg_2"/>
    <property type="match status" value="1"/>
</dbReference>
<comment type="caution">
    <text evidence="2">The sequence shown here is derived from an EMBL/GenBank/DDBJ whole genome shotgun (WGS) entry which is preliminary data.</text>
</comment>
<evidence type="ECO:0000256" key="1">
    <source>
        <dbReference type="SAM" id="SignalP"/>
    </source>
</evidence>
<accession>A0ABW9RII3</accession>
<keyword evidence="1" id="KW-0732">Signal</keyword>
<evidence type="ECO:0000313" key="2">
    <source>
        <dbReference type="EMBL" id="MTI23873.1"/>
    </source>
</evidence>
<evidence type="ECO:0000313" key="3">
    <source>
        <dbReference type="Proteomes" id="UP000798808"/>
    </source>
</evidence>
<sequence>MQYFVPLIVYVTVLSGLLLTQPADAQNNEITRTVINSETNEPVPYATVSFPEQQYGFSTNANGQFRLTINPTMMDRKIVISSIGFEPYESTLGDLAKAQNERISLAPKVTVLQEILVKAKAETPQEIIRSTEKNLKTFLRQDPYYLYGFYTEEIKKNNTYAGYTEAYGIFHISGYQPSYNRRNVLFSYDLAQWKNIRRSDYHLKSECNDTVPRLLEVDKLVKAKSEYLYNGPFSKLRDQFRFTIDSLTSYHNEDVFIISFAPAQSGEVTYRGSAYIKADDYALLKLEIWEDHAERFFYESCPVENVSAHFDLNYVKVGEKYYLNNVKLSTKYKSGSTPIEEYIEIAGGEFRDSDVTRFNEEQRTIVYKEMINPDIVYNPEFWEQHDRPISSDIEEKLSEDAPLPRQFFTSSGKRIIPLPEEYNSYQEMYKDHEVFRMFMNADY</sequence>
<feature type="signal peptide" evidence="1">
    <location>
        <begin position="1"/>
        <end position="25"/>
    </location>
</feature>
<reference evidence="2 3" key="1">
    <citation type="submission" date="2019-02" db="EMBL/GenBank/DDBJ databases">
        <authorList>
            <person name="Goldberg S.R."/>
            <person name="Haltli B.A."/>
            <person name="Correa H."/>
            <person name="Russell K.G."/>
        </authorList>
    </citation>
    <scope>NUCLEOTIDE SEQUENCE [LARGE SCALE GENOMIC DNA]</scope>
    <source>
        <strain evidence="2 3">JCM 16186</strain>
    </source>
</reference>
<keyword evidence="3" id="KW-1185">Reference proteome</keyword>
<name>A0ABW9RII3_9BACT</name>
<gene>
    <name evidence="2" type="ORF">E1163_02810</name>
</gene>
<proteinExistence type="predicted"/>
<dbReference type="InterPro" id="IPR008969">
    <property type="entry name" value="CarboxyPept-like_regulatory"/>
</dbReference>
<dbReference type="Gene3D" id="2.60.40.1120">
    <property type="entry name" value="Carboxypeptidase-like, regulatory domain"/>
    <property type="match status" value="1"/>
</dbReference>
<feature type="chain" id="PRO_5045263448" evidence="1">
    <location>
        <begin position="26"/>
        <end position="443"/>
    </location>
</feature>
<protein>
    <submittedName>
        <fullName evidence="2">Carboxypeptidase-like regulatory domain-containing protein</fullName>
    </submittedName>
</protein>
<dbReference type="SUPFAM" id="SSF49464">
    <property type="entry name" value="Carboxypeptidase regulatory domain-like"/>
    <property type="match status" value="1"/>
</dbReference>
<dbReference type="RefSeq" id="WP_155169251.1">
    <property type="nucleotide sequence ID" value="NZ_BAAAFL010000015.1"/>
</dbReference>
<organism evidence="2 3">
    <name type="scientific">Fulvivirga kasyanovii</name>
    <dbReference type="NCBI Taxonomy" id="396812"/>
    <lineage>
        <taxon>Bacteria</taxon>
        <taxon>Pseudomonadati</taxon>
        <taxon>Bacteroidota</taxon>
        <taxon>Cytophagia</taxon>
        <taxon>Cytophagales</taxon>
        <taxon>Fulvivirgaceae</taxon>
        <taxon>Fulvivirga</taxon>
    </lineage>
</organism>
<dbReference type="Proteomes" id="UP000798808">
    <property type="component" value="Unassembled WGS sequence"/>
</dbReference>